<evidence type="ECO:0000256" key="4">
    <source>
        <dbReference type="ARBA" id="ARBA00022723"/>
    </source>
</evidence>
<dbReference type="GO" id="GO:0006226">
    <property type="term" value="P:dUMP biosynthetic process"/>
    <property type="evidence" value="ECO:0007669"/>
    <property type="project" value="InterPro"/>
</dbReference>
<dbReference type="Gene3D" id="3.30.40.10">
    <property type="entry name" value="Zinc/RING finger domain, C3HC4 (zinc finger)"/>
    <property type="match status" value="1"/>
</dbReference>
<evidence type="ECO:0000256" key="1">
    <source>
        <dbReference type="ARBA" id="ARBA00005142"/>
    </source>
</evidence>
<dbReference type="GO" id="GO:0004170">
    <property type="term" value="F:dUTP diphosphatase activity"/>
    <property type="evidence" value="ECO:0007669"/>
    <property type="project" value="UniProtKB-EC"/>
</dbReference>
<keyword evidence="8" id="KW-0546">Nucleotide metabolism</keyword>
<dbReference type="InterPro" id="IPR017907">
    <property type="entry name" value="Znf_RING_CS"/>
</dbReference>
<dbReference type="InterPro" id="IPR029054">
    <property type="entry name" value="dUTPase-like"/>
</dbReference>
<evidence type="ECO:0000259" key="11">
    <source>
        <dbReference type="PROSITE" id="PS50089"/>
    </source>
</evidence>
<dbReference type="EMBL" id="JAPFFM010000015">
    <property type="protein sequence ID" value="KAJ6711117.1"/>
    <property type="molecule type" value="Genomic_DNA"/>
</dbReference>
<dbReference type="Gene3D" id="2.70.40.10">
    <property type="match status" value="3"/>
</dbReference>
<feature type="region of interest" description="Disordered" evidence="10">
    <location>
        <begin position="106"/>
        <end position="138"/>
    </location>
</feature>
<keyword evidence="5 9" id="KW-0863">Zinc-finger</keyword>
<dbReference type="SMART" id="SM00184">
    <property type="entry name" value="RING"/>
    <property type="match status" value="1"/>
</dbReference>
<feature type="compositionally biased region" description="Polar residues" evidence="10">
    <location>
        <begin position="106"/>
        <end position="118"/>
    </location>
</feature>
<dbReference type="Pfam" id="PF13923">
    <property type="entry name" value="zf-C3HC4_2"/>
    <property type="match status" value="1"/>
</dbReference>
<comment type="caution">
    <text evidence="12">The sequence shown here is derived from an EMBL/GenBank/DDBJ whole genome shotgun (WGS) entry which is preliminary data.</text>
</comment>
<dbReference type="GO" id="GO:0000287">
    <property type="term" value="F:magnesium ion binding"/>
    <property type="evidence" value="ECO:0007669"/>
    <property type="project" value="InterPro"/>
</dbReference>
<protein>
    <recommendedName>
        <fullName evidence="3">dUTP diphosphatase</fullName>
        <ecNumber evidence="3">3.6.1.23</ecNumber>
    </recommendedName>
</protein>
<dbReference type="PROSITE" id="PS00518">
    <property type="entry name" value="ZF_RING_1"/>
    <property type="match status" value="1"/>
</dbReference>
<dbReference type="InterPro" id="IPR013083">
    <property type="entry name" value="Znf_RING/FYVE/PHD"/>
</dbReference>
<evidence type="ECO:0000256" key="6">
    <source>
        <dbReference type="ARBA" id="ARBA00022801"/>
    </source>
</evidence>
<keyword evidence="13" id="KW-1185">Reference proteome</keyword>
<dbReference type="AlphaFoldDB" id="A0A9Q0YV48"/>
<evidence type="ECO:0000256" key="7">
    <source>
        <dbReference type="ARBA" id="ARBA00022833"/>
    </source>
</evidence>
<feature type="compositionally biased region" description="Polar residues" evidence="10">
    <location>
        <begin position="128"/>
        <end position="138"/>
    </location>
</feature>
<dbReference type="EC" id="3.6.1.23" evidence="3"/>
<evidence type="ECO:0000256" key="3">
    <source>
        <dbReference type="ARBA" id="ARBA00012379"/>
    </source>
</evidence>
<sequence length="749" mass="81750">MARSLKQGVSSMNPWARHFQKLGLELKCPLCLEFLKRPFLLPCDHIFCNSCLPKTTEFGSECPLCKAQYGDSDMRCLPMIENMVTIYRSLDSAFSAKAFQMDLNQADQLSPRSPPSSGDNKDSENDSNDQGSDDSPQNYKAQNLLQLNSHNKRRQESHINSDNKIPKLQQNNIPSSLFRVKMLSENAVLPSRGSPLSAGCDLSSASAAKVPARGKALIPTDLSIAIPEGTYARIGKSQPLYFNVIYARFAYGLILFLKLGFVDLAPRSGLTWKHSIDVGAGVIDADYRGPVGVILFNHSDLDFEVKVDDSVAQLIIQKIVTPNVMEVEDLDATVRGAGGFGNSFRVKRLSENAVLPSRGSPLSAGYDLSSVSAAKVPARGIALIPTDLSIAIPEGTYARIGKSQPLYFNVSYTLTTKAQSGLSCLIILMLILRSRLVTESAQLIIEMIVTPNGVEVEDLDATVRGAGGCGNSFRVKRLSENVVLPSRGSPLSAGCDLSSTSAAKVPARGKAIIPTDLSIAVPEGTYARIGKSHPSYFNVIYARFAYGLILFLKLGLVDLAPRSGLTWKHSIDVGDGVINADYRGPVRVILFNHSDIDFEVKVGDRIAQLIIQKILPPNAVEGTIFSRRLAASGPIVEELIRNDVICDLTLMRPCLMTSTGCRPHSPFDSRVLTCHFTKLDRTQYHRVSQFLKSTLRESSSCAQSPACIAYMATSRCFVTRGTLHTPLHRDFMNPPHRIRTGKEEGVVGI</sequence>
<evidence type="ECO:0000256" key="2">
    <source>
        <dbReference type="ARBA" id="ARBA00006581"/>
    </source>
</evidence>
<dbReference type="InterPro" id="IPR036157">
    <property type="entry name" value="dUTPase-like_sf"/>
</dbReference>
<dbReference type="InterPro" id="IPR001841">
    <property type="entry name" value="Znf_RING"/>
</dbReference>
<dbReference type="Proteomes" id="UP001151752">
    <property type="component" value="Chromosome 2"/>
</dbReference>
<keyword evidence="4" id="KW-0479">Metal-binding</keyword>
<dbReference type="PANTHER" id="PTHR11241">
    <property type="entry name" value="DEOXYURIDINE 5'-TRIPHOSPHATE NUCLEOTIDOHYDROLASE"/>
    <property type="match status" value="1"/>
</dbReference>
<evidence type="ECO:0000313" key="13">
    <source>
        <dbReference type="Proteomes" id="UP001151752"/>
    </source>
</evidence>
<comment type="similarity">
    <text evidence="2">Belongs to the dUTPase family.</text>
</comment>
<dbReference type="SUPFAM" id="SSF57850">
    <property type="entry name" value="RING/U-box"/>
    <property type="match status" value="1"/>
</dbReference>
<evidence type="ECO:0000256" key="10">
    <source>
        <dbReference type="SAM" id="MobiDB-lite"/>
    </source>
</evidence>
<reference evidence="12" key="1">
    <citation type="submission" date="2022-11" db="EMBL/GenBank/DDBJ databases">
        <authorList>
            <person name="Hyden B.L."/>
            <person name="Feng K."/>
            <person name="Yates T."/>
            <person name="Jawdy S."/>
            <person name="Smart L.B."/>
            <person name="Muchero W."/>
        </authorList>
    </citation>
    <scope>NUCLEOTIDE SEQUENCE</scope>
    <source>
        <tissue evidence="12">Shoot tip</tissue>
    </source>
</reference>
<dbReference type="InterPro" id="IPR008181">
    <property type="entry name" value="dUTPase"/>
</dbReference>
<dbReference type="CDD" id="cd07557">
    <property type="entry name" value="trimeric_dUTPase"/>
    <property type="match status" value="2"/>
</dbReference>
<evidence type="ECO:0000256" key="9">
    <source>
        <dbReference type="PROSITE-ProRule" id="PRU00175"/>
    </source>
</evidence>
<gene>
    <name evidence="12" type="ORF">OIU74_011889</name>
</gene>
<keyword evidence="6" id="KW-0378">Hydrolase</keyword>
<keyword evidence="7" id="KW-0862">Zinc</keyword>
<name>A0A9Q0YV48_9ROSI</name>
<dbReference type="InterPro" id="IPR033704">
    <property type="entry name" value="dUTPase_trimeric"/>
</dbReference>
<proteinExistence type="inferred from homology"/>
<organism evidence="12 13">
    <name type="scientific">Salix koriyanagi</name>
    <dbReference type="NCBI Taxonomy" id="2511006"/>
    <lineage>
        <taxon>Eukaryota</taxon>
        <taxon>Viridiplantae</taxon>
        <taxon>Streptophyta</taxon>
        <taxon>Embryophyta</taxon>
        <taxon>Tracheophyta</taxon>
        <taxon>Spermatophyta</taxon>
        <taxon>Magnoliopsida</taxon>
        <taxon>eudicotyledons</taxon>
        <taxon>Gunneridae</taxon>
        <taxon>Pentapetalae</taxon>
        <taxon>rosids</taxon>
        <taxon>fabids</taxon>
        <taxon>Malpighiales</taxon>
        <taxon>Salicaceae</taxon>
        <taxon>Saliceae</taxon>
        <taxon>Salix</taxon>
    </lineage>
</organism>
<dbReference type="PROSITE" id="PS50089">
    <property type="entry name" value="ZF_RING_2"/>
    <property type="match status" value="1"/>
</dbReference>
<feature type="domain" description="RING-type" evidence="11">
    <location>
        <begin position="28"/>
        <end position="66"/>
    </location>
</feature>
<evidence type="ECO:0000256" key="8">
    <source>
        <dbReference type="ARBA" id="ARBA00023080"/>
    </source>
</evidence>
<comment type="pathway">
    <text evidence="1">Pyrimidine metabolism; dUMP biosynthesis; dUMP from dCTP (dUTP route): step 2/2.</text>
</comment>
<dbReference type="GO" id="GO:0046081">
    <property type="term" value="P:dUTP catabolic process"/>
    <property type="evidence" value="ECO:0007669"/>
    <property type="project" value="InterPro"/>
</dbReference>
<dbReference type="SUPFAM" id="SSF51283">
    <property type="entry name" value="dUTPase-like"/>
    <property type="match status" value="3"/>
</dbReference>
<accession>A0A9Q0YV48</accession>
<reference evidence="12" key="2">
    <citation type="journal article" date="2023" name="Int. J. Mol. Sci.">
        <title>De Novo Assembly and Annotation of 11 Diverse Shrub Willow (Salix) Genomes Reveals Novel Gene Organization in Sex-Linked Regions.</title>
        <authorList>
            <person name="Hyden B."/>
            <person name="Feng K."/>
            <person name="Yates T.B."/>
            <person name="Jawdy S."/>
            <person name="Cereghino C."/>
            <person name="Smart L.B."/>
            <person name="Muchero W."/>
        </authorList>
    </citation>
    <scope>NUCLEOTIDE SEQUENCE</scope>
    <source>
        <tissue evidence="12">Shoot tip</tissue>
    </source>
</reference>
<dbReference type="GO" id="GO:0008270">
    <property type="term" value="F:zinc ion binding"/>
    <property type="evidence" value="ECO:0007669"/>
    <property type="project" value="UniProtKB-KW"/>
</dbReference>
<dbReference type="PANTHER" id="PTHR11241:SF0">
    <property type="entry name" value="DEOXYURIDINE 5'-TRIPHOSPHATE NUCLEOTIDOHYDROLASE"/>
    <property type="match status" value="1"/>
</dbReference>
<dbReference type="Pfam" id="PF00692">
    <property type="entry name" value="dUTPase"/>
    <property type="match status" value="5"/>
</dbReference>
<evidence type="ECO:0000256" key="5">
    <source>
        <dbReference type="ARBA" id="ARBA00022771"/>
    </source>
</evidence>
<evidence type="ECO:0000313" key="12">
    <source>
        <dbReference type="EMBL" id="KAJ6711117.1"/>
    </source>
</evidence>